<organism evidence="2 3">
    <name type="scientific">Hondaea fermentalgiana</name>
    <dbReference type="NCBI Taxonomy" id="2315210"/>
    <lineage>
        <taxon>Eukaryota</taxon>
        <taxon>Sar</taxon>
        <taxon>Stramenopiles</taxon>
        <taxon>Bigyra</taxon>
        <taxon>Labyrinthulomycetes</taxon>
        <taxon>Thraustochytrida</taxon>
        <taxon>Thraustochytriidae</taxon>
        <taxon>Hondaea</taxon>
    </lineage>
</organism>
<reference evidence="2 3" key="1">
    <citation type="submission" date="2017-12" db="EMBL/GenBank/DDBJ databases">
        <title>Sequencing, de novo assembly and annotation of complete genome of a new Thraustochytrid species, strain FCC1311.</title>
        <authorList>
            <person name="Sedici K."/>
            <person name="Godart F."/>
            <person name="Aiese Cigliano R."/>
            <person name="Sanseverino W."/>
            <person name="Barakat M."/>
            <person name="Ortet P."/>
            <person name="Marechal E."/>
            <person name="Cagnac O."/>
            <person name="Amato A."/>
        </authorList>
    </citation>
    <scope>NUCLEOTIDE SEQUENCE [LARGE SCALE GENOMIC DNA]</scope>
</reference>
<protein>
    <recommendedName>
        <fullName evidence="4">VOC domain-containing protein</fullName>
    </recommendedName>
</protein>
<proteinExistence type="predicted"/>
<dbReference type="SUPFAM" id="SSF54593">
    <property type="entry name" value="Glyoxalase/Bleomycin resistance protein/Dihydroxybiphenyl dioxygenase"/>
    <property type="match status" value="1"/>
</dbReference>
<evidence type="ECO:0008006" key="4">
    <source>
        <dbReference type="Google" id="ProtNLM"/>
    </source>
</evidence>
<feature type="region of interest" description="Disordered" evidence="1">
    <location>
        <begin position="299"/>
        <end position="318"/>
    </location>
</feature>
<dbReference type="OrthoDB" id="410751at2759"/>
<dbReference type="Gene3D" id="3.10.180.10">
    <property type="entry name" value="2,3-Dihydroxybiphenyl 1,2-Dioxygenase, domain 1"/>
    <property type="match status" value="1"/>
</dbReference>
<dbReference type="Proteomes" id="UP000241890">
    <property type="component" value="Unassembled WGS sequence"/>
</dbReference>
<accession>A0A2R5G1C4</accession>
<gene>
    <name evidence="2" type="ORF">FCC1311_010442</name>
</gene>
<keyword evidence="3" id="KW-1185">Reference proteome</keyword>
<evidence type="ECO:0000313" key="3">
    <source>
        <dbReference type="Proteomes" id="UP000241890"/>
    </source>
</evidence>
<dbReference type="AlphaFoldDB" id="A0A2R5G1C4"/>
<name>A0A2R5G1C4_9STRA</name>
<comment type="caution">
    <text evidence="2">The sequence shown here is derived from an EMBL/GenBank/DDBJ whole genome shotgun (WGS) entry which is preliminary data.</text>
</comment>
<dbReference type="InParanoid" id="A0A2R5G1C4"/>
<sequence>MTSQEHHNEAQAPLLLLEHLNLNIPDVDLAREFYVSGLRCKENVKQDRTRLLHVNLGLSQMHLPHKIGIKVEERKPVLEGQVVHGFIDFGTKESLESLAHRLENLDTLRGKIKVEPLAGQDVLHVRGPFGNHFRIAQLSQAECAQIEAEGSHPCGSDMMLALRRVVLFCPRQSSKAIADFYSKYLACQTRRSASSCEVLFSKNQVLEFVESDEAPPANAYDLMESQRFHVALYVSSEERLLNAYHRAAADDLVYVNPRFQGGPIEFASSSSEADVRKSLQFRLRDVPSTNSEASKAFQLEHEVRSPKHKANPLFASRL</sequence>
<dbReference type="PANTHER" id="PTHR40280:SF1">
    <property type="entry name" value="VOC DOMAIN-CONTAINING PROTEIN"/>
    <property type="match status" value="1"/>
</dbReference>
<evidence type="ECO:0000256" key="1">
    <source>
        <dbReference type="SAM" id="MobiDB-lite"/>
    </source>
</evidence>
<dbReference type="InterPro" id="IPR029068">
    <property type="entry name" value="Glyas_Bleomycin-R_OHBP_Dase"/>
</dbReference>
<evidence type="ECO:0000313" key="2">
    <source>
        <dbReference type="EMBL" id="GBG24826.1"/>
    </source>
</evidence>
<dbReference type="PANTHER" id="PTHR40280">
    <property type="entry name" value="BLR6907 PROTEIN"/>
    <property type="match status" value="1"/>
</dbReference>
<dbReference type="EMBL" id="BEYU01000009">
    <property type="protein sequence ID" value="GBG24826.1"/>
    <property type="molecule type" value="Genomic_DNA"/>
</dbReference>